<evidence type="ECO:0000313" key="1">
    <source>
        <dbReference type="EMBL" id="CCG98058.1"/>
    </source>
</evidence>
<dbReference type="EMBL" id="HE796683">
    <property type="protein sequence ID" value="CCG98058.1"/>
    <property type="molecule type" value="Genomic_DNA"/>
</dbReference>
<name>I0K1Q5_9BACT</name>
<dbReference type="Proteomes" id="UP000011058">
    <property type="component" value="Chromosome"/>
</dbReference>
<sequence length="41" mass="4202">MQMAQKQTAIANGSAGRLCRKSSQAIGYGADTSIASRVCLG</sequence>
<protein>
    <submittedName>
        <fullName evidence="1">Uncharacterized protein</fullName>
    </submittedName>
</protein>
<organism evidence="1 2">
    <name type="scientific">Fibrella aestuarina BUZ 2</name>
    <dbReference type="NCBI Taxonomy" id="1166018"/>
    <lineage>
        <taxon>Bacteria</taxon>
        <taxon>Pseudomonadati</taxon>
        <taxon>Bacteroidota</taxon>
        <taxon>Cytophagia</taxon>
        <taxon>Cytophagales</taxon>
        <taxon>Spirosomataceae</taxon>
        <taxon>Fibrella</taxon>
    </lineage>
</organism>
<dbReference type="STRING" id="1166018.FAES_0044"/>
<evidence type="ECO:0000313" key="2">
    <source>
        <dbReference type="Proteomes" id="UP000011058"/>
    </source>
</evidence>
<dbReference type="KEGG" id="fae:FAES_0044"/>
<reference evidence="1 2" key="1">
    <citation type="journal article" date="2012" name="J. Bacteriol.">
        <title>Genome Sequence of Fibrella aestuarina BUZ 2T, a Filamentous Marine Bacterium.</title>
        <authorList>
            <person name="Filippini M."/>
            <person name="Qi W."/>
            <person name="Blom J."/>
            <person name="Goesmann A."/>
            <person name="Smits T.H."/>
            <person name="Bagheri H.C."/>
        </authorList>
    </citation>
    <scope>NUCLEOTIDE SEQUENCE [LARGE SCALE GENOMIC DNA]</scope>
    <source>
        <strain evidence="2">BUZ 2T</strain>
    </source>
</reference>
<accession>I0K1Q5</accession>
<proteinExistence type="predicted"/>
<dbReference type="HOGENOM" id="CLU_3270362_0_0_10"/>
<keyword evidence="2" id="KW-1185">Reference proteome</keyword>
<gene>
    <name evidence="1" type="ORF">FAES_0044</name>
</gene>
<dbReference type="AlphaFoldDB" id="I0K1Q5"/>